<keyword evidence="2" id="KW-0812">Transmembrane</keyword>
<feature type="transmembrane region" description="Helical" evidence="2">
    <location>
        <begin position="12"/>
        <end position="30"/>
    </location>
</feature>
<keyword evidence="4" id="KW-1185">Reference proteome</keyword>
<keyword evidence="2" id="KW-0472">Membrane</keyword>
<dbReference type="Proteomes" id="UP000886653">
    <property type="component" value="Unassembled WGS sequence"/>
</dbReference>
<evidence type="ECO:0000313" key="3">
    <source>
        <dbReference type="EMBL" id="KAG0141377.1"/>
    </source>
</evidence>
<proteinExistence type="predicted"/>
<name>A0A9P6NBS6_9BASI</name>
<dbReference type="EMBL" id="MU167389">
    <property type="protein sequence ID" value="KAG0141377.1"/>
    <property type="molecule type" value="Genomic_DNA"/>
</dbReference>
<gene>
    <name evidence="3" type="ORF">CROQUDRAFT_663955</name>
</gene>
<organism evidence="3 4">
    <name type="scientific">Cronartium quercuum f. sp. fusiforme G11</name>
    <dbReference type="NCBI Taxonomy" id="708437"/>
    <lineage>
        <taxon>Eukaryota</taxon>
        <taxon>Fungi</taxon>
        <taxon>Dikarya</taxon>
        <taxon>Basidiomycota</taxon>
        <taxon>Pucciniomycotina</taxon>
        <taxon>Pucciniomycetes</taxon>
        <taxon>Pucciniales</taxon>
        <taxon>Coleosporiaceae</taxon>
        <taxon>Cronartium</taxon>
    </lineage>
</organism>
<evidence type="ECO:0000256" key="2">
    <source>
        <dbReference type="SAM" id="Phobius"/>
    </source>
</evidence>
<reference evidence="3" key="1">
    <citation type="submission" date="2013-11" db="EMBL/GenBank/DDBJ databases">
        <title>Genome sequence of the fusiform rust pathogen reveals effectors for host alternation and coevolution with pine.</title>
        <authorList>
            <consortium name="DOE Joint Genome Institute"/>
            <person name="Smith K."/>
            <person name="Pendleton A."/>
            <person name="Kubisiak T."/>
            <person name="Anderson C."/>
            <person name="Salamov A."/>
            <person name="Aerts A."/>
            <person name="Riley R."/>
            <person name="Clum A."/>
            <person name="Lindquist E."/>
            <person name="Ence D."/>
            <person name="Campbell M."/>
            <person name="Kronenberg Z."/>
            <person name="Feau N."/>
            <person name="Dhillon B."/>
            <person name="Hamelin R."/>
            <person name="Burleigh J."/>
            <person name="Smith J."/>
            <person name="Yandell M."/>
            <person name="Nelson C."/>
            <person name="Grigoriev I."/>
            <person name="Davis J."/>
        </authorList>
    </citation>
    <scope>NUCLEOTIDE SEQUENCE</scope>
    <source>
        <strain evidence="3">G11</strain>
    </source>
</reference>
<sequence length="67" mass="7744">MMMRNGSNVKLITPIFLVTFIGITSGIYIFRPPLQQYLEFKKNQPPNKTTKVSDQPVKDDFPSVERK</sequence>
<keyword evidence="2" id="KW-1133">Transmembrane helix</keyword>
<feature type="region of interest" description="Disordered" evidence="1">
    <location>
        <begin position="44"/>
        <end position="67"/>
    </location>
</feature>
<accession>A0A9P6NBS6</accession>
<feature type="compositionally biased region" description="Basic and acidic residues" evidence="1">
    <location>
        <begin position="56"/>
        <end position="67"/>
    </location>
</feature>
<evidence type="ECO:0000256" key="1">
    <source>
        <dbReference type="SAM" id="MobiDB-lite"/>
    </source>
</evidence>
<dbReference type="OrthoDB" id="4093673at2759"/>
<feature type="compositionally biased region" description="Polar residues" evidence="1">
    <location>
        <begin position="44"/>
        <end position="53"/>
    </location>
</feature>
<protein>
    <submittedName>
        <fullName evidence="3">Uncharacterized protein</fullName>
    </submittedName>
</protein>
<comment type="caution">
    <text evidence="3">The sequence shown here is derived from an EMBL/GenBank/DDBJ whole genome shotgun (WGS) entry which is preliminary data.</text>
</comment>
<dbReference type="InterPro" id="IPR057394">
    <property type="entry name" value="PIGBOS1"/>
</dbReference>
<dbReference type="Pfam" id="PF23670">
    <property type="entry name" value="PIGBOS1"/>
    <property type="match status" value="1"/>
</dbReference>
<dbReference type="AlphaFoldDB" id="A0A9P6NBS6"/>
<evidence type="ECO:0000313" key="4">
    <source>
        <dbReference type="Proteomes" id="UP000886653"/>
    </source>
</evidence>